<reference evidence="3 4" key="1">
    <citation type="submission" date="2017-11" db="EMBL/GenBank/DDBJ databases">
        <title>De novo assembly and phasing of dikaryotic genomes from two isolates of Puccinia coronata f. sp. avenae, the causal agent of oat crown rust.</title>
        <authorList>
            <person name="Miller M.E."/>
            <person name="Zhang Y."/>
            <person name="Omidvar V."/>
            <person name="Sperschneider J."/>
            <person name="Schwessinger B."/>
            <person name="Raley C."/>
            <person name="Palmer J.M."/>
            <person name="Garnica D."/>
            <person name="Upadhyaya N."/>
            <person name="Rathjen J."/>
            <person name="Taylor J.M."/>
            <person name="Park R.F."/>
            <person name="Dodds P.N."/>
            <person name="Hirsch C.D."/>
            <person name="Kianian S.F."/>
            <person name="Figueroa M."/>
        </authorList>
    </citation>
    <scope>NUCLEOTIDE SEQUENCE [LARGE SCALE GENOMIC DNA]</scope>
    <source>
        <strain evidence="2">12NC29</strain>
        <strain evidence="1">12SD80</strain>
    </source>
</reference>
<evidence type="ECO:0000313" key="4">
    <source>
        <dbReference type="Proteomes" id="UP000235392"/>
    </source>
</evidence>
<evidence type="ECO:0000313" key="2">
    <source>
        <dbReference type="EMBL" id="PLW47864.1"/>
    </source>
</evidence>
<name>A0A2N5UN13_9BASI</name>
<protein>
    <submittedName>
        <fullName evidence="1">Uncharacterized protein</fullName>
    </submittedName>
</protein>
<dbReference type="EMBL" id="PGCJ01000107">
    <property type="protein sequence ID" value="PLW47864.1"/>
    <property type="molecule type" value="Genomic_DNA"/>
</dbReference>
<dbReference type="AlphaFoldDB" id="A0A2N5UN13"/>
<dbReference type="EMBL" id="PGCI01000118">
    <property type="protein sequence ID" value="PLW39158.1"/>
    <property type="molecule type" value="Genomic_DNA"/>
</dbReference>
<evidence type="ECO:0000313" key="3">
    <source>
        <dbReference type="Proteomes" id="UP000235388"/>
    </source>
</evidence>
<proteinExistence type="predicted"/>
<accession>A0A2N5UN13</accession>
<comment type="caution">
    <text evidence="1">The sequence shown here is derived from an EMBL/GenBank/DDBJ whole genome shotgun (WGS) entry which is preliminary data.</text>
</comment>
<keyword evidence="3" id="KW-1185">Reference proteome</keyword>
<dbReference type="Proteomes" id="UP000235392">
    <property type="component" value="Unassembled WGS sequence"/>
</dbReference>
<sequence length="83" mass="9326">MEAVAAVTTAHTVEADESIFAPRCITDIDLLKLEDSPKIHKDYLQAENRLIFIGDVKPFTKNDHQARFNTTLSILAADRKNDI</sequence>
<dbReference type="Proteomes" id="UP000235388">
    <property type="component" value="Unassembled WGS sequence"/>
</dbReference>
<gene>
    <name evidence="2" type="ORF">PCANC_07875</name>
    <name evidence="1" type="ORF">PCASD_07627</name>
</gene>
<evidence type="ECO:0000313" key="1">
    <source>
        <dbReference type="EMBL" id="PLW39158.1"/>
    </source>
</evidence>
<organism evidence="1 4">
    <name type="scientific">Puccinia coronata f. sp. avenae</name>
    <dbReference type="NCBI Taxonomy" id="200324"/>
    <lineage>
        <taxon>Eukaryota</taxon>
        <taxon>Fungi</taxon>
        <taxon>Dikarya</taxon>
        <taxon>Basidiomycota</taxon>
        <taxon>Pucciniomycotina</taxon>
        <taxon>Pucciniomycetes</taxon>
        <taxon>Pucciniales</taxon>
        <taxon>Pucciniaceae</taxon>
        <taxon>Puccinia</taxon>
    </lineage>
</organism>